<feature type="compositionally biased region" description="Pro residues" evidence="6">
    <location>
        <begin position="461"/>
        <end position="470"/>
    </location>
</feature>
<gene>
    <name evidence="8" type="ORF">M427DRAFT_415433</name>
</gene>
<proteinExistence type="inferred from homology"/>
<dbReference type="InterPro" id="IPR015010">
    <property type="entry name" value="TERF2IP_Myb"/>
</dbReference>
<dbReference type="PANTHER" id="PTHR16466">
    <property type="entry name" value="TELOMERE REPEAT-BINDING FACTOR 2-INTERACTING PROTEIN 1"/>
    <property type="match status" value="1"/>
</dbReference>
<dbReference type="InterPro" id="IPR009057">
    <property type="entry name" value="Homeodomain-like_sf"/>
</dbReference>
<evidence type="ECO:0000313" key="9">
    <source>
        <dbReference type="Proteomes" id="UP000070544"/>
    </source>
</evidence>
<dbReference type="Pfam" id="PF08914">
    <property type="entry name" value="Myb_Rap1"/>
    <property type="match status" value="2"/>
</dbReference>
<dbReference type="GO" id="GO:0031848">
    <property type="term" value="P:protection from non-homologous end joining at telomere"/>
    <property type="evidence" value="ECO:0007669"/>
    <property type="project" value="TreeGrafter"/>
</dbReference>
<dbReference type="PANTHER" id="PTHR16466:SF6">
    <property type="entry name" value="TELOMERIC REPEAT-BINDING FACTOR 2-INTERACTING PROTEIN 1"/>
    <property type="match status" value="1"/>
</dbReference>
<dbReference type="GO" id="GO:0042162">
    <property type="term" value="F:telomeric DNA binding"/>
    <property type="evidence" value="ECO:0007669"/>
    <property type="project" value="TreeGrafter"/>
</dbReference>
<feature type="compositionally biased region" description="Basic residues" evidence="6">
    <location>
        <begin position="352"/>
        <end position="369"/>
    </location>
</feature>
<comment type="subcellular location">
    <subcellularLocation>
        <location evidence="5">Nucleus</location>
    </subcellularLocation>
    <subcellularLocation>
        <location evidence="5">Chromosome</location>
        <location evidence="5">Telomere</location>
    </subcellularLocation>
</comment>
<feature type="region of interest" description="Disordered" evidence="6">
    <location>
        <begin position="442"/>
        <end position="542"/>
    </location>
</feature>
<dbReference type="AlphaFoldDB" id="A0A139A560"/>
<evidence type="ECO:0000256" key="1">
    <source>
        <dbReference type="ARBA" id="ARBA00010467"/>
    </source>
</evidence>
<dbReference type="GO" id="GO:0070187">
    <property type="term" value="C:shelterin complex"/>
    <property type="evidence" value="ECO:0007669"/>
    <property type="project" value="TreeGrafter"/>
</dbReference>
<protein>
    <recommendedName>
        <fullName evidence="5">DNA-binding protein RAP1</fullName>
    </recommendedName>
</protein>
<feature type="region of interest" description="Disordered" evidence="6">
    <location>
        <begin position="226"/>
        <end position="299"/>
    </location>
</feature>
<comment type="similarity">
    <text evidence="1 5">Belongs to the RAP1 family.</text>
</comment>
<dbReference type="EMBL" id="KQ965794">
    <property type="protein sequence ID" value="KXS11871.1"/>
    <property type="molecule type" value="Genomic_DNA"/>
</dbReference>
<feature type="domain" description="TERF2-interacting telomeric protein 1 Myb" evidence="7">
    <location>
        <begin position="376"/>
        <end position="423"/>
    </location>
</feature>
<feature type="region of interest" description="Disordered" evidence="6">
    <location>
        <begin position="1"/>
        <end position="32"/>
    </location>
</feature>
<dbReference type="SUPFAM" id="SSF46689">
    <property type="entry name" value="Homeodomain-like"/>
    <property type="match status" value="1"/>
</dbReference>
<evidence type="ECO:0000313" key="8">
    <source>
        <dbReference type="EMBL" id="KXS11871.1"/>
    </source>
</evidence>
<keyword evidence="2 5" id="KW-0158">Chromosome</keyword>
<accession>A0A139A560</accession>
<dbReference type="Proteomes" id="UP000070544">
    <property type="component" value="Unassembled WGS sequence"/>
</dbReference>
<sequence>MAHDSDGDSDRPHKHRDYRKEPPIPFSGGRPAGSLFVDDNGAPLIFHLYRAIYSKERPKTYWKTLIERYGGEVTDDPGDPKVFAKIAPAEFSSYATNLVSVHFIEDSIATMQVGNLDDFRIPPRGATQTTQSTTSVVMAPAKKKATGPITKRNSFTAEDDKILVDYVRAAAAGGQTNWSGNELYKALEHKYPSHPWQSWRNRFINHFASALREELLATADAAIRRNSSTASGSKAVIKRPQPKSPQRPEHRAETERTNRPRKSSSEPADAPAAVKADPPTQISNQPAEGGRRQGKKGAEVYRSTSVESLGTDISDASAVIPSDKESLFGSDEEDDSELVDEGDLEDADSPVKRKRKRKQPGAFKHPRRINRPRTEFTEADVLFILQELARHEGNIGGIKLYQSMAEKNTRHTAESYQNHVKRVIAPHWDEYDWDAVKSGTFKLEDGPPHPSSSRARRLGPVTPPRRPLPPQLQNRDGQIPIEHAFDKQQEPQQSPTRKRRHRTSDDEEDDSRNKIKRSKHSDKDPPLEGNVSHYAKEDRRTR</sequence>
<keyword evidence="9" id="KW-1185">Reference proteome</keyword>
<feature type="compositionally biased region" description="Basic and acidic residues" evidence="6">
    <location>
        <begin position="246"/>
        <end position="258"/>
    </location>
</feature>
<feature type="compositionally biased region" description="Acidic residues" evidence="6">
    <location>
        <begin position="330"/>
        <end position="348"/>
    </location>
</feature>
<dbReference type="GO" id="GO:0010833">
    <property type="term" value="P:telomere maintenance via telomere lengthening"/>
    <property type="evidence" value="ECO:0007669"/>
    <property type="project" value="UniProtKB-UniRule"/>
</dbReference>
<evidence type="ECO:0000256" key="2">
    <source>
        <dbReference type="ARBA" id="ARBA00022454"/>
    </source>
</evidence>
<keyword evidence="3 5" id="KW-0779">Telomere</keyword>
<dbReference type="Gene3D" id="1.10.10.60">
    <property type="entry name" value="Homeodomain-like"/>
    <property type="match status" value="2"/>
</dbReference>
<organism evidence="8 9">
    <name type="scientific">Gonapodya prolifera (strain JEL478)</name>
    <name type="common">Monoblepharis prolifera</name>
    <dbReference type="NCBI Taxonomy" id="1344416"/>
    <lineage>
        <taxon>Eukaryota</taxon>
        <taxon>Fungi</taxon>
        <taxon>Fungi incertae sedis</taxon>
        <taxon>Chytridiomycota</taxon>
        <taxon>Chytridiomycota incertae sedis</taxon>
        <taxon>Monoblepharidomycetes</taxon>
        <taxon>Monoblepharidales</taxon>
        <taxon>Gonapodyaceae</taxon>
        <taxon>Gonapodya</taxon>
    </lineage>
</organism>
<dbReference type="OrthoDB" id="435460at2759"/>
<feature type="compositionally biased region" description="Low complexity" evidence="6">
    <location>
        <begin position="267"/>
        <end position="279"/>
    </location>
</feature>
<comment type="function">
    <text evidence="5">Involved in the regulation of telomere length, clustering and has a specific role in telomere position effect (TPE).</text>
</comment>
<evidence type="ECO:0000256" key="6">
    <source>
        <dbReference type="SAM" id="MobiDB-lite"/>
    </source>
</evidence>
<evidence type="ECO:0000256" key="3">
    <source>
        <dbReference type="ARBA" id="ARBA00022895"/>
    </source>
</evidence>
<feature type="region of interest" description="Disordered" evidence="6">
    <location>
        <begin position="312"/>
        <end position="369"/>
    </location>
</feature>
<evidence type="ECO:0000259" key="7">
    <source>
        <dbReference type="Pfam" id="PF08914"/>
    </source>
</evidence>
<evidence type="ECO:0000256" key="4">
    <source>
        <dbReference type="ARBA" id="ARBA00023242"/>
    </source>
</evidence>
<name>A0A139A560_GONPJ</name>
<evidence type="ECO:0000256" key="5">
    <source>
        <dbReference type="RuleBase" id="RU367107"/>
    </source>
</evidence>
<comment type="subunit">
    <text evidence="5">Homodimer.</text>
</comment>
<reference evidence="8 9" key="1">
    <citation type="journal article" date="2015" name="Genome Biol. Evol.">
        <title>Phylogenomic analyses indicate that early fungi evolved digesting cell walls of algal ancestors of land plants.</title>
        <authorList>
            <person name="Chang Y."/>
            <person name="Wang S."/>
            <person name="Sekimoto S."/>
            <person name="Aerts A.L."/>
            <person name="Choi C."/>
            <person name="Clum A."/>
            <person name="LaButti K.M."/>
            <person name="Lindquist E.A."/>
            <person name="Yee Ngan C."/>
            <person name="Ohm R.A."/>
            <person name="Salamov A.A."/>
            <person name="Grigoriev I.V."/>
            <person name="Spatafora J.W."/>
            <person name="Berbee M.L."/>
        </authorList>
    </citation>
    <scope>NUCLEOTIDE SEQUENCE [LARGE SCALE GENOMIC DNA]</scope>
    <source>
        <strain evidence="8 9">JEL478</strain>
    </source>
</reference>
<keyword evidence="4 5" id="KW-0539">Nucleus</keyword>
<feature type="compositionally biased region" description="Basic and acidic residues" evidence="6">
    <location>
        <begin position="1"/>
        <end position="11"/>
    </location>
</feature>
<dbReference type="InterPro" id="IPR039595">
    <property type="entry name" value="TE2IP/Rap1"/>
</dbReference>
<feature type="domain" description="TERF2-interacting telomeric protein 1 Myb" evidence="7">
    <location>
        <begin position="155"/>
        <end position="213"/>
    </location>
</feature>
<dbReference type="CDD" id="cd11655">
    <property type="entry name" value="rap1_myb-like"/>
    <property type="match status" value="1"/>
</dbReference>